<evidence type="ECO:0000313" key="1">
    <source>
        <dbReference type="EMBL" id="AIW03928.1"/>
    </source>
</evidence>
<dbReference type="OrthoDB" id="10641at10239"/>
<dbReference type="Proteomes" id="UP000030205">
    <property type="component" value="Segment"/>
</dbReference>
<accession>A0A0A0RW46</accession>
<evidence type="ECO:0000313" key="2">
    <source>
        <dbReference type="Proteomes" id="UP000030205"/>
    </source>
</evidence>
<reference evidence="1 2" key="1">
    <citation type="submission" date="2014-07" db="EMBL/GenBank/DDBJ databases">
        <title>The Complete Genome of Enterotoxigenic Escherichia coli Siphophage Seurat.</title>
        <authorList>
            <person name="Doan D.P."/>
            <person name="Lessor L.E."/>
            <person name="Hernandez A.C."/>
            <person name="Everett G.F.K."/>
        </authorList>
    </citation>
    <scope>NUCLEOTIDE SEQUENCE [LARGE SCALE GENOMIC DNA]</scope>
</reference>
<keyword evidence="2" id="KW-1185">Reference proteome</keyword>
<proteinExistence type="predicted"/>
<organism evidence="1 2">
    <name type="scientific">Escherichia phage Seurat</name>
    <dbReference type="NCBI Taxonomy" id="1540098"/>
    <lineage>
        <taxon>Viruses</taxon>
        <taxon>Duplodnaviria</taxon>
        <taxon>Heunggongvirae</taxon>
        <taxon>Uroviricota</taxon>
        <taxon>Caudoviricetes</taxon>
        <taxon>Queuovirinae</taxon>
        <taxon>Seuratvirus</taxon>
        <taxon>Seuratvirus seurat</taxon>
    </lineage>
</organism>
<name>A0A0A0RW46_9CAUD</name>
<dbReference type="EMBL" id="KM236243">
    <property type="protein sequence ID" value="AIW03928.1"/>
    <property type="molecule type" value="Genomic_DNA"/>
</dbReference>
<protein>
    <submittedName>
        <fullName evidence="1">Uncharacterized protein</fullName>
    </submittedName>
</protein>
<gene>
    <name evidence="1" type="ORF">CPT_Seurat65</name>
</gene>
<dbReference type="RefSeq" id="YP_009152009.1">
    <property type="nucleotide sequence ID" value="NC_027378.1"/>
</dbReference>
<dbReference type="GeneID" id="24608676"/>
<sequence>MSKVTHREQDKMRYTMKTNARRALKNRWGQVARDAHEQLIHQDDIGFYIVEKEVLQVLRDHEKAQQPEQKVPAPTAAPAASVSVLRPMVNPEIVKSCLEALEQEEEKDMKHAKAATQVSEIKIEEPKAAAPKQDVKAARCDFKNGARKPLKGKTAEVWAMGDKLLKELGRTPELKEMKAAMPSYNGTTVAIQFYAWRKYNGLEG</sequence>
<dbReference type="KEGG" id="vg:24608676"/>